<evidence type="ECO:0000313" key="2">
    <source>
        <dbReference type="Proteomes" id="UP001054945"/>
    </source>
</evidence>
<dbReference type="EMBL" id="BPLR01001909">
    <property type="protein sequence ID" value="GIX67862.1"/>
    <property type="molecule type" value="Genomic_DNA"/>
</dbReference>
<proteinExistence type="predicted"/>
<keyword evidence="2" id="KW-1185">Reference proteome</keyword>
<dbReference type="AlphaFoldDB" id="A0AAV4M6Z3"/>
<sequence length="81" mass="9296">MQSVVFSFTVAGRILRFPLLRWMRGLGERRHLSPVKEDGRVWLVAGPQHPQGGSTMQRTPGKYQCIVLHSIEREGLRALLW</sequence>
<accession>A0AAV4M6Z3</accession>
<organism evidence="1 2">
    <name type="scientific">Caerostris extrusa</name>
    <name type="common">Bark spider</name>
    <name type="synonym">Caerostris bankana</name>
    <dbReference type="NCBI Taxonomy" id="172846"/>
    <lineage>
        <taxon>Eukaryota</taxon>
        <taxon>Metazoa</taxon>
        <taxon>Ecdysozoa</taxon>
        <taxon>Arthropoda</taxon>
        <taxon>Chelicerata</taxon>
        <taxon>Arachnida</taxon>
        <taxon>Araneae</taxon>
        <taxon>Araneomorphae</taxon>
        <taxon>Entelegynae</taxon>
        <taxon>Araneoidea</taxon>
        <taxon>Araneidae</taxon>
        <taxon>Caerostris</taxon>
    </lineage>
</organism>
<dbReference type="Proteomes" id="UP001054945">
    <property type="component" value="Unassembled WGS sequence"/>
</dbReference>
<comment type="caution">
    <text evidence="1">The sequence shown here is derived from an EMBL/GenBank/DDBJ whole genome shotgun (WGS) entry which is preliminary data.</text>
</comment>
<gene>
    <name evidence="1" type="ORF">CEXT_389931</name>
</gene>
<reference evidence="1 2" key="1">
    <citation type="submission" date="2021-06" db="EMBL/GenBank/DDBJ databases">
        <title>Caerostris extrusa draft genome.</title>
        <authorList>
            <person name="Kono N."/>
            <person name="Arakawa K."/>
        </authorList>
    </citation>
    <scope>NUCLEOTIDE SEQUENCE [LARGE SCALE GENOMIC DNA]</scope>
</reference>
<evidence type="ECO:0000313" key="1">
    <source>
        <dbReference type="EMBL" id="GIX67862.1"/>
    </source>
</evidence>
<protein>
    <submittedName>
        <fullName evidence="1">Uncharacterized protein</fullName>
    </submittedName>
</protein>
<name>A0AAV4M6Z3_CAEEX</name>